<dbReference type="Proteomes" id="UP000664658">
    <property type="component" value="Unassembled WGS sequence"/>
</dbReference>
<organism evidence="1 2">
    <name type="scientific">Plesiomonas shigelloides</name>
    <name type="common">Aeromonas shigelloides</name>
    <dbReference type="NCBI Taxonomy" id="703"/>
    <lineage>
        <taxon>Bacteria</taxon>
        <taxon>Pseudomonadati</taxon>
        <taxon>Pseudomonadota</taxon>
        <taxon>Gammaproteobacteria</taxon>
        <taxon>Enterobacterales</taxon>
        <taxon>Enterobacteriaceae</taxon>
        <taxon>Plesiomonas</taxon>
    </lineage>
</organism>
<dbReference type="RefSeq" id="WP_010862848.1">
    <property type="nucleotide sequence ID" value="NZ_CP027852.1"/>
</dbReference>
<proteinExistence type="predicted"/>
<reference evidence="1" key="1">
    <citation type="submission" date="2021-03" db="EMBL/GenBank/DDBJ databases">
        <title>Plesiomonas shigelloides zfcc0051, isolated from zebrafish feces.</title>
        <authorList>
            <person name="Vanderhoek Z."/>
            <person name="Gaulke C."/>
        </authorList>
    </citation>
    <scope>NUCLEOTIDE SEQUENCE</scope>
    <source>
        <strain evidence="1">Zfcc0051</strain>
    </source>
</reference>
<dbReference type="EMBL" id="JAFNAA010000003">
    <property type="protein sequence ID" value="MBO1107329.1"/>
    <property type="molecule type" value="Genomic_DNA"/>
</dbReference>
<dbReference type="GeneID" id="69704997"/>
<comment type="caution">
    <text evidence="1">The sequence shown here is derived from an EMBL/GenBank/DDBJ whole genome shotgun (WGS) entry which is preliminary data.</text>
</comment>
<name>A0A8I1W7Q4_PLESH</name>
<sequence>MKKYAAMAVMSVVLAGCASNQPQQSADYQYTPPTPVAITSNGEIAKPYDLTWARAERWLKEHNLAATNQDRAAGLLSVTQADYVDGLKYLDCGNGGSKVAIANPDVKLNLIITPNGDKSAANVNLKGTSRVDYIDSDGSRIAAPSVTPVCVSRGVLESELLQYLNQ</sequence>
<accession>A0A8I1W7Q4</accession>
<dbReference type="PROSITE" id="PS51257">
    <property type="entry name" value="PROKAR_LIPOPROTEIN"/>
    <property type="match status" value="1"/>
</dbReference>
<gene>
    <name evidence="1" type="ORF">J2R62_03680</name>
</gene>
<evidence type="ECO:0008006" key="3">
    <source>
        <dbReference type="Google" id="ProtNLM"/>
    </source>
</evidence>
<protein>
    <recommendedName>
        <fullName evidence="3">Lipoprotein</fullName>
    </recommendedName>
</protein>
<evidence type="ECO:0000313" key="2">
    <source>
        <dbReference type="Proteomes" id="UP000664658"/>
    </source>
</evidence>
<dbReference type="AlphaFoldDB" id="A0A8I1W7Q4"/>
<dbReference type="KEGG" id="pshi:SAMEA2665130_0151"/>
<evidence type="ECO:0000313" key="1">
    <source>
        <dbReference type="EMBL" id="MBO1107329.1"/>
    </source>
</evidence>